<evidence type="ECO:0000256" key="1">
    <source>
        <dbReference type="ARBA" id="ARBA00004328"/>
    </source>
</evidence>
<comment type="subcellular location">
    <subcellularLocation>
        <location evidence="1">Virion</location>
    </subcellularLocation>
</comment>
<proteinExistence type="predicted"/>
<feature type="domain" description="Phage capsid-like C-terminal" evidence="3">
    <location>
        <begin position="145"/>
        <end position="423"/>
    </location>
</feature>
<dbReference type="InterPro" id="IPR024455">
    <property type="entry name" value="Phage_capsid"/>
</dbReference>
<dbReference type="InterPro" id="IPR054612">
    <property type="entry name" value="Phage_capsid-like_C"/>
</dbReference>
<dbReference type="Proteomes" id="UP001243757">
    <property type="component" value="Unassembled WGS sequence"/>
</dbReference>
<reference evidence="4 5" key="1">
    <citation type="submission" date="2023-05" db="EMBL/GenBank/DDBJ databases">
        <title>Pseudodonghicola sp. nov.</title>
        <authorList>
            <person name="Huang J."/>
        </authorList>
    </citation>
    <scope>NUCLEOTIDE SEQUENCE [LARGE SCALE GENOMIC DNA]</scope>
    <source>
        <strain evidence="4 5">IC7</strain>
    </source>
</reference>
<evidence type="ECO:0000313" key="4">
    <source>
        <dbReference type="EMBL" id="MDK3017619.1"/>
    </source>
</evidence>
<dbReference type="NCBIfam" id="TIGR01554">
    <property type="entry name" value="major_cap_HK97"/>
    <property type="match status" value="1"/>
</dbReference>
<evidence type="ECO:0000313" key="5">
    <source>
        <dbReference type="Proteomes" id="UP001243757"/>
    </source>
</evidence>
<dbReference type="SUPFAM" id="SSF56563">
    <property type="entry name" value="Major capsid protein gp5"/>
    <property type="match status" value="1"/>
</dbReference>
<dbReference type="Gene3D" id="3.30.2320.10">
    <property type="entry name" value="hypothetical protein PF0899 domain"/>
    <property type="match status" value="1"/>
</dbReference>
<comment type="caution">
    <text evidence="4">The sequence shown here is derived from an EMBL/GenBank/DDBJ whole genome shotgun (WGS) entry which is preliminary data.</text>
</comment>
<sequence length="427" mass="46210">MSKIKELREKAQKVLTEATGIRDGITDKTPKEEARAANDQFDKLMDEYDGLVADANREERAAKAKREAEERQEQNEREEREARRPGQDGLSHTPAGDVGEEYREAFRQYLASGADLSEMDKEARAALRAGARELRTQTTGTGAGGGFLVPTTLSSEINKAAAAHGPMMDPGIATEINLGTGAPFDLPKVDDTEEEANAHTEGDEGVDDGSGDIVLDKTQLLAHAMVTPWIKWSFELAQDSAFGFEALLGMLIGERLGRKGNRWLTVGTGTNEPLGFVTGAQVGFTATSASVLTFDNIMELEHSVDPAYRGGPKVRFQMHDQTVKALRMIKDTAGRYIWSDGDVVKGTPATLNNRPVSFNQAMAQIGASAKPIAFGDFAQYYVRKVGSPLIGVAREKFFPNLGIMGVHRIDGAPGHSKAIKTLQMAAA</sequence>
<dbReference type="EMBL" id="JASNJD010000004">
    <property type="protein sequence ID" value="MDK3017619.1"/>
    <property type="molecule type" value="Genomic_DNA"/>
</dbReference>
<evidence type="ECO:0000259" key="3">
    <source>
        <dbReference type="Pfam" id="PF05065"/>
    </source>
</evidence>
<gene>
    <name evidence="4" type="ORF">QO033_08010</name>
</gene>
<evidence type="ECO:0000256" key="2">
    <source>
        <dbReference type="SAM" id="MobiDB-lite"/>
    </source>
</evidence>
<name>A0ABT7EZ30_9RHOB</name>
<dbReference type="Pfam" id="PF05065">
    <property type="entry name" value="Phage_capsid"/>
    <property type="match status" value="1"/>
</dbReference>
<feature type="region of interest" description="Disordered" evidence="2">
    <location>
        <begin position="15"/>
        <end position="99"/>
    </location>
</feature>
<protein>
    <submittedName>
        <fullName evidence="4">Phage major capsid protein</fullName>
    </submittedName>
</protein>
<organism evidence="4 5">
    <name type="scientific">Pseudodonghicola flavimaris</name>
    <dbReference type="NCBI Taxonomy" id="3050036"/>
    <lineage>
        <taxon>Bacteria</taxon>
        <taxon>Pseudomonadati</taxon>
        <taxon>Pseudomonadota</taxon>
        <taxon>Alphaproteobacteria</taxon>
        <taxon>Rhodobacterales</taxon>
        <taxon>Paracoccaceae</taxon>
        <taxon>Pseudodonghicola</taxon>
    </lineage>
</organism>
<feature type="compositionally biased region" description="Basic and acidic residues" evidence="2">
    <location>
        <begin position="24"/>
        <end position="46"/>
    </location>
</feature>
<accession>A0ABT7EZ30</accession>
<keyword evidence="5" id="KW-1185">Reference proteome</keyword>
<feature type="compositionally biased region" description="Basic and acidic residues" evidence="2">
    <location>
        <begin position="55"/>
        <end position="86"/>
    </location>
</feature>
<dbReference type="RefSeq" id="WP_284480431.1">
    <property type="nucleotide sequence ID" value="NZ_JASNJD010000004.1"/>
</dbReference>